<evidence type="ECO:0000313" key="2">
    <source>
        <dbReference type="Proteomes" id="UP000318420"/>
    </source>
</evidence>
<protein>
    <submittedName>
        <fullName evidence="1">Uncharacterized protein</fullName>
    </submittedName>
</protein>
<evidence type="ECO:0000313" key="1">
    <source>
        <dbReference type="EMBL" id="QDH47049.1"/>
    </source>
</evidence>
<dbReference type="EMBL" id="MK838116">
    <property type="protein sequence ID" value="QDH47049.1"/>
    <property type="molecule type" value="Genomic_DNA"/>
</dbReference>
<organism evidence="1 2">
    <name type="scientific">Aeromonas phage LAh10</name>
    <dbReference type="NCBI Taxonomy" id="2591025"/>
    <lineage>
        <taxon>Viruses</taxon>
        <taxon>Duplodnaviria</taxon>
        <taxon>Heunggongvirae</taxon>
        <taxon>Uroviricota</taxon>
        <taxon>Caudoviricetes</taxon>
        <taxon>Chimalliviridae</taxon>
        <taxon>Ludhianavirus</taxon>
        <taxon>Ludhianavirus LAh10</taxon>
    </lineage>
</organism>
<accession>A0A514A190</accession>
<gene>
    <name evidence="1" type="ORF">LAh10_224</name>
</gene>
<name>A0A514A190_9CAUD</name>
<keyword evidence="2" id="KW-1185">Reference proteome</keyword>
<proteinExistence type="predicted"/>
<sequence>MTMNQLNKIYVAVNKSLNVEFDENYAMFLNMGGAKHPVKVDDKQVYLGESEVLNGVTIGKVIFHPACESIMSKETEIFKVIRKLTAARLYQVVQPVAQVIFAVAGKKSGKTLNGKLVEFLAPFKAASKEVKDDVLALIQDIGITLDGAGIDNRMITFNMVKGGKDADGNHIYYTTTPSYPYYNEVVKFMSQNAGKKPGDKVVFNKTKVDYAALLLVVAMFELVFPSVTDPSCHAASVTTADCARLISFFQSYALVASEVNAFIGKFRKEFDAIGIYGIDLSWLGDLETIGELKDLIPSMPYNNYNTSSPAKEAAADPYAALLNTNRQVIAPTVTNTTTQTQQSATGQPPAPACKPGEALMSCELIPSNGLYEFKYSTATGMIRIVTTAEDGRIQTESYTSPQALAAKAQMQAMKEAALGMGLMMPGMMQPVPQFDAWGNPIRRPTGIFGQVPPGYFRDSMTGQLVPVQQGHQQQGGLGTQDAWGTGQQQVPYQDNFYGGYTNFQ</sequence>
<reference evidence="1 2" key="1">
    <citation type="submission" date="2019-04" db="EMBL/GenBank/DDBJ databases">
        <title>Novel bacteriophages capable of disrupting biofilms from clinical strains of Aeromonas hydrophila with intrinsic antibiotic resistance.</title>
        <authorList>
            <person name="Kabwe M."/>
            <person name="Brown T.L."/>
            <person name="Speirs L."/>
            <person name="Ku H."/>
            <person name="Leach M."/>
            <person name="Chan H.T."/>
            <person name="Petrovski S."/>
            <person name="Lock P."/>
            <person name="Tucci J."/>
        </authorList>
    </citation>
    <scope>NUCLEOTIDE SEQUENCE [LARGE SCALE GENOMIC DNA]</scope>
</reference>
<dbReference type="Proteomes" id="UP000318420">
    <property type="component" value="Segment"/>
</dbReference>